<sequence length="389" mass="45224">MFIDLPKEILDKVFGFIDSKDYLNFLLTCTTVYVKCQSSLFQKKALIMYYSGDKNMVRGFKNLEITLKLIEILNRTPELLSDVRVLQLKDKRQVVTRRQPTYSAHKLYRTTKTLNDTIISRISRFDHLRLLKVDVSDSNFLYSILRSLPANLKALIIILNDLNGSTGLMTGHEPSMSIAKTTLKLLKVSYVGKKPLNYRQIKMKNLWHAMDSRQLTENNLNEALRETQSTEIHRSRFSFSRREHNITQLGVSLAQLINTHRDSLFTIDIRGFDANIIFQHPTTKTKLTNLRVLRLSGQSIPKLSWWLPELEKLNRDSRPLLNRLTISREALPPVAVILSNLFQSSQSLHGESDPNYLCRVHFFGHSLQRWVSLDGKAKEFWRNYKYPQN</sequence>
<dbReference type="SUPFAM" id="SSF81383">
    <property type="entry name" value="F-box domain"/>
    <property type="match status" value="1"/>
</dbReference>
<dbReference type="GeneID" id="62197969"/>
<dbReference type="RefSeq" id="XP_038780728.1">
    <property type="nucleotide sequence ID" value="XM_038924800.1"/>
</dbReference>
<organism evidence="2 3">
    <name type="scientific">Eeniella nana</name>
    <name type="common">Yeast</name>
    <name type="synonym">Brettanomyces nanus</name>
    <dbReference type="NCBI Taxonomy" id="13502"/>
    <lineage>
        <taxon>Eukaryota</taxon>
        <taxon>Fungi</taxon>
        <taxon>Dikarya</taxon>
        <taxon>Ascomycota</taxon>
        <taxon>Saccharomycotina</taxon>
        <taxon>Pichiomycetes</taxon>
        <taxon>Pichiales</taxon>
        <taxon>Pichiaceae</taxon>
        <taxon>Brettanomyces</taxon>
    </lineage>
</organism>
<proteinExistence type="predicted"/>
<name>A0A875S8E8_EENNA</name>
<dbReference type="InterPro" id="IPR001810">
    <property type="entry name" value="F-box_dom"/>
</dbReference>
<dbReference type="CDD" id="cd09917">
    <property type="entry name" value="F-box_SF"/>
    <property type="match status" value="1"/>
</dbReference>
<dbReference type="PROSITE" id="PS50181">
    <property type="entry name" value="FBOX"/>
    <property type="match status" value="1"/>
</dbReference>
<dbReference type="EMBL" id="CP064815">
    <property type="protein sequence ID" value="QPG77163.1"/>
    <property type="molecule type" value="Genomic_DNA"/>
</dbReference>
<dbReference type="InterPro" id="IPR036047">
    <property type="entry name" value="F-box-like_dom_sf"/>
</dbReference>
<dbReference type="KEGG" id="bnn:FOA43_004569"/>
<evidence type="ECO:0000313" key="3">
    <source>
        <dbReference type="Proteomes" id="UP000662931"/>
    </source>
</evidence>
<dbReference type="OrthoDB" id="3990181at2759"/>
<protein>
    <recommendedName>
        <fullName evidence="1">F-box domain-containing protein</fullName>
    </recommendedName>
</protein>
<reference evidence="2" key="1">
    <citation type="submission" date="2020-10" db="EMBL/GenBank/DDBJ databases">
        <authorList>
            <person name="Roach M.J.R."/>
        </authorList>
    </citation>
    <scope>NUCLEOTIDE SEQUENCE</scope>
    <source>
        <strain evidence="2">CBS 1945</strain>
    </source>
</reference>
<accession>A0A875S8E8</accession>
<gene>
    <name evidence="2" type="ORF">FOA43_004569</name>
</gene>
<feature type="domain" description="F-box" evidence="1">
    <location>
        <begin position="1"/>
        <end position="44"/>
    </location>
</feature>
<evidence type="ECO:0000313" key="2">
    <source>
        <dbReference type="EMBL" id="QPG77163.1"/>
    </source>
</evidence>
<evidence type="ECO:0000259" key="1">
    <source>
        <dbReference type="PROSITE" id="PS50181"/>
    </source>
</evidence>
<keyword evidence="3" id="KW-1185">Reference proteome</keyword>
<dbReference type="Proteomes" id="UP000662931">
    <property type="component" value="Chromosome 4"/>
</dbReference>
<dbReference type="AlphaFoldDB" id="A0A875S8E8"/>
<dbReference type="Pfam" id="PF00646">
    <property type="entry name" value="F-box"/>
    <property type="match status" value="1"/>
</dbReference>